<dbReference type="PANTHER" id="PTHR43630">
    <property type="entry name" value="POLY-BETA-1,6-N-ACETYL-D-GLUCOSAMINE SYNTHASE"/>
    <property type="match status" value="1"/>
</dbReference>
<name>A0A845UBD1_9PROT</name>
<feature type="transmembrane region" description="Helical" evidence="4">
    <location>
        <begin position="347"/>
        <end position="380"/>
    </location>
</feature>
<proteinExistence type="inferred from homology"/>
<dbReference type="SUPFAM" id="SSF53448">
    <property type="entry name" value="Nucleotide-diphospho-sugar transferases"/>
    <property type="match status" value="1"/>
</dbReference>
<evidence type="ECO:0000313" key="5">
    <source>
        <dbReference type="EMBL" id="NDU43231.1"/>
    </source>
</evidence>
<evidence type="ECO:0000256" key="1">
    <source>
        <dbReference type="ARBA" id="ARBA00006739"/>
    </source>
</evidence>
<dbReference type="CDD" id="cd06423">
    <property type="entry name" value="CESA_like"/>
    <property type="match status" value="1"/>
</dbReference>
<keyword evidence="2" id="KW-0328">Glycosyltransferase</keyword>
<keyword evidence="4" id="KW-0472">Membrane</keyword>
<protein>
    <submittedName>
        <fullName evidence="5">Glycosyltransferase</fullName>
    </submittedName>
</protein>
<evidence type="ECO:0000256" key="3">
    <source>
        <dbReference type="ARBA" id="ARBA00022679"/>
    </source>
</evidence>
<dbReference type="InterPro" id="IPR029044">
    <property type="entry name" value="Nucleotide-diphossugar_trans"/>
</dbReference>
<evidence type="ECO:0000256" key="2">
    <source>
        <dbReference type="ARBA" id="ARBA00022676"/>
    </source>
</evidence>
<gene>
    <name evidence="5" type="ORF">GL267_11490</name>
</gene>
<organism evidence="5">
    <name type="scientific">Acidithiobacillus ferrianus</name>
    <dbReference type="NCBI Taxonomy" id="2678518"/>
    <lineage>
        <taxon>Bacteria</taxon>
        <taxon>Pseudomonadati</taxon>
        <taxon>Pseudomonadota</taxon>
        <taxon>Acidithiobacillia</taxon>
        <taxon>Acidithiobacillales</taxon>
        <taxon>Acidithiobacillaceae</taxon>
        <taxon>Acidithiobacillus</taxon>
    </lineage>
</organism>
<dbReference type="Gene3D" id="3.90.550.10">
    <property type="entry name" value="Spore Coat Polysaccharide Biosynthesis Protein SpsA, Chain A"/>
    <property type="match status" value="1"/>
</dbReference>
<comment type="caution">
    <text evidence="5">The sequence shown here is derived from an EMBL/GenBank/DDBJ whole genome shotgun (WGS) entry which is preliminary data.</text>
</comment>
<feature type="transmembrane region" description="Helical" evidence="4">
    <location>
        <begin position="12"/>
        <end position="35"/>
    </location>
</feature>
<dbReference type="AlphaFoldDB" id="A0A845UBD1"/>
<reference evidence="5" key="1">
    <citation type="submission" date="2019-11" db="EMBL/GenBank/DDBJ databases">
        <title>Acidithiobacillus ferrianus sp. nov.: a facultatively anaerobic and extremely acidophilic chemolithoautotroph.</title>
        <authorList>
            <person name="Norris P.R."/>
            <person name="Falagan C."/>
            <person name="Moya-Beltran A."/>
            <person name="Castro M."/>
            <person name="Quatrini R."/>
            <person name="Johnson D.B."/>
        </authorList>
    </citation>
    <scope>NUCLEOTIDE SEQUENCE [LARGE SCALE GENOMIC DNA]</scope>
    <source>
        <strain evidence="5">MG</strain>
    </source>
</reference>
<keyword evidence="3 5" id="KW-0808">Transferase</keyword>
<dbReference type="Pfam" id="PF13641">
    <property type="entry name" value="Glyco_tranf_2_3"/>
    <property type="match status" value="1"/>
</dbReference>
<accession>A0A845UBD1</accession>
<feature type="transmembrane region" description="Helical" evidence="4">
    <location>
        <begin position="386"/>
        <end position="408"/>
    </location>
</feature>
<dbReference type="PANTHER" id="PTHR43630:SF1">
    <property type="entry name" value="POLY-BETA-1,6-N-ACETYL-D-GLUCOSAMINE SYNTHASE"/>
    <property type="match status" value="1"/>
</dbReference>
<dbReference type="EMBL" id="WNJL01000037">
    <property type="protein sequence ID" value="NDU43231.1"/>
    <property type="molecule type" value="Genomic_DNA"/>
</dbReference>
<sequence>MLKEVGSFLIIYQYAILTYFLILSGVYSGILIYAFHYMRNSEKSRIDGITLKKLMFNSNARPVSVLIPAYNEEVNILQTVSSTINCEHPEFEVIVINDGSTDATLQTLQVALELVMSSKPIQKVLQYEKIRDVYISRKYPNVIVVDKENGGKADALNAGMDVSTYPFVCAIDADSILEPDALLRIGNQFLMDKELVASGGSVRVLNGCEVKDGRVVRIRAPHSIIECVQIAEYLRGFMAGRVTWQSMHSLLIISGAFGIFRKDLLQKIGGYRKTVGEDMDLVVRLHRYCILNKIKYRVAFDPEPVCWTQVPSDFLSLLRQRNRWQRGLVDSMWHSRGMFFNPRYGKIGFVAFPYFFFIETLGPLVEITGYFSLAIFWILGWVSIEFLILFFIFAVLWGALLNISAVLLDNLISRRYEKSSDVAWVAAYSALEFFGYRQIVDIERLFGTLFAWRTHWGHAKRKAMSKSDLTDEEKVTH</sequence>
<dbReference type="RefSeq" id="WP_163098453.1">
    <property type="nucleotide sequence ID" value="NZ_CP127523.1"/>
</dbReference>
<evidence type="ECO:0000256" key="4">
    <source>
        <dbReference type="SAM" id="Phobius"/>
    </source>
</evidence>
<keyword evidence="4" id="KW-0812">Transmembrane</keyword>
<comment type="similarity">
    <text evidence="1">Belongs to the glycosyltransferase 2 family.</text>
</comment>
<dbReference type="GO" id="GO:0016757">
    <property type="term" value="F:glycosyltransferase activity"/>
    <property type="evidence" value="ECO:0007669"/>
    <property type="project" value="UniProtKB-KW"/>
</dbReference>
<keyword evidence="4" id="KW-1133">Transmembrane helix</keyword>